<evidence type="ECO:0000313" key="2">
    <source>
        <dbReference type="EMBL" id="KAJ3594423.1"/>
    </source>
</evidence>
<accession>A0A9Q0DVR4</accession>
<comment type="caution">
    <text evidence="2">The sequence shown here is derived from an EMBL/GenBank/DDBJ whole genome shotgun (WGS) entry which is preliminary data.</text>
</comment>
<evidence type="ECO:0000256" key="1">
    <source>
        <dbReference type="SAM" id="MobiDB-lite"/>
    </source>
</evidence>
<gene>
    <name evidence="2" type="ORF">NHX12_003730</name>
</gene>
<organism evidence="2 3">
    <name type="scientific">Muraenolepis orangiensis</name>
    <name type="common">Patagonian moray cod</name>
    <dbReference type="NCBI Taxonomy" id="630683"/>
    <lineage>
        <taxon>Eukaryota</taxon>
        <taxon>Metazoa</taxon>
        <taxon>Chordata</taxon>
        <taxon>Craniata</taxon>
        <taxon>Vertebrata</taxon>
        <taxon>Euteleostomi</taxon>
        <taxon>Actinopterygii</taxon>
        <taxon>Neopterygii</taxon>
        <taxon>Teleostei</taxon>
        <taxon>Neoteleostei</taxon>
        <taxon>Acanthomorphata</taxon>
        <taxon>Zeiogadaria</taxon>
        <taxon>Gadariae</taxon>
        <taxon>Gadiformes</taxon>
        <taxon>Muraenolepidoidei</taxon>
        <taxon>Muraenolepididae</taxon>
        <taxon>Muraenolepis</taxon>
    </lineage>
</organism>
<feature type="region of interest" description="Disordered" evidence="1">
    <location>
        <begin position="1"/>
        <end position="108"/>
    </location>
</feature>
<feature type="compositionally biased region" description="Polar residues" evidence="1">
    <location>
        <begin position="38"/>
        <end position="47"/>
    </location>
</feature>
<sequence>MTIEQSRTSNPLRHQVTKKRASSNRKCQDGREFYRKQNPPTGQSQDQGKADPTPGNRSPAPPGQTEGVATTTAPYTPPRQAPPHMPGSASKRRHRKLAVNFLPAKVTE</sequence>
<feature type="compositionally biased region" description="Pro residues" evidence="1">
    <location>
        <begin position="75"/>
        <end position="85"/>
    </location>
</feature>
<proteinExistence type="predicted"/>
<dbReference type="EMBL" id="JANIIK010000111">
    <property type="protein sequence ID" value="KAJ3594423.1"/>
    <property type="molecule type" value="Genomic_DNA"/>
</dbReference>
<evidence type="ECO:0000313" key="3">
    <source>
        <dbReference type="Proteomes" id="UP001148018"/>
    </source>
</evidence>
<dbReference type="AlphaFoldDB" id="A0A9Q0DVR4"/>
<feature type="compositionally biased region" description="Polar residues" evidence="1">
    <location>
        <begin position="1"/>
        <end position="12"/>
    </location>
</feature>
<dbReference type="Proteomes" id="UP001148018">
    <property type="component" value="Unassembled WGS sequence"/>
</dbReference>
<reference evidence="2" key="1">
    <citation type="submission" date="2022-07" db="EMBL/GenBank/DDBJ databases">
        <title>Chromosome-level genome of Muraenolepis orangiensis.</title>
        <authorList>
            <person name="Kim J."/>
        </authorList>
    </citation>
    <scope>NUCLEOTIDE SEQUENCE</scope>
    <source>
        <strain evidence="2">KU_S4_2022</strain>
        <tissue evidence="2">Muscle</tissue>
    </source>
</reference>
<dbReference type="OrthoDB" id="8926334at2759"/>
<protein>
    <submittedName>
        <fullName evidence="2">Uncharacterized protein</fullName>
    </submittedName>
</protein>
<keyword evidence="3" id="KW-1185">Reference proteome</keyword>
<feature type="compositionally biased region" description="Basic and acidic residues" evidence="1">
    <location>
        <begin position="26"/>
        <end position="35"/>
    </location>
</feature>
<name>A0A9Q0DVR4_9TELE</name>